<keyword evidence="12" id="KW-1185">Reference proteome</keyword>
<feature type="domain" description="Peptidase S26" evidence="10">
    <location>
        <begin position="104"/>
        <end position="261"/>
    </location>
</feature>
<evidence type="ECO:0000256" key="3">
    <source>
        <dbReference type="ARBA" id="ARBA00009370"/>
    </source>
</evidence>
<proteinExistence type="inferred from homology"/>
<dbReference type="Proteomes" id="UP001235840">
    <property type="component" value="Unassembled WGS sequence"/>
</dbReference>
<evidence type="ECO:0000256" key="8">
    <source>
        <dbReference type="RuleBase" id="RU362042"/>
    </source>
</evidence>
<dbReference type="InterPro" id="IPR000223">
    <property type="entry name" value="Pept_S26A_signal_pept_1"/>
</dbReference>
<keyword evidence="5 7" id="KW-0645">Protease</keyword>
<keyword evidence="6 7" id="KW-0378">Hydrolase</keyword>
<feature type="region of interest" description="Disordered" evidence="9">
    <location>
        <begin position="1"/>
        <end position="98"/>
    </location>
</feature>
<keyword evidence="7" id="KW-1133">Transmembrane helix</keyword>
<evidence type="ECO:0000256" key="7">
    <source>
        <dbReference type="RuleBase" id="RU003993"/>
    </source>
</evidence>
<dbReference type="Pfam" id="PF10502">
    <property type="entry name" value="Peptidase_S26"/>
    <property type="match status" value="1"/>
</dbReference>
<evidence type="ECO:0000313" key="12">
    <source>
        <dbReference type="Proteomes" id="UP001235840"/>
    </source>
</evidence>
<dbReference type="InterPro" id="IPR036286">
    <property type="entry name" value="LexA/Signal_pep-like_sf"/>
</dbReference>
<dbReference type="PANTHER" id="PTHR43390:SF1">
    <property type="entry name" value="CHLOROPLAST PROCESSING PEPTIDASE"/>
    <property type="match status" value="1"/>
</dbReference>
<evidence type="ECO:0000256" key="5">
    <source>
        <dbReference type="ARBA" id="ARBA00022670"/>
    </source>
</evidence>
<dbReference type="PROSITE" id="PS00761">
    <property type="entry name" value="SPASE_I_3"/>
    <property type="match status" value="1"/>
</dbReference>
<organism evidence="11 12">
    <name type="scientific">Caldalkalibacillus horti</name>
    <dbReference type="NCBI Taxonomy" id="77523"/>
    <lineage>
        <taxon>Bacteria</taxon>
        <taxon>Bacillati</taxon>
        <taxon>Bacillota</taxon>
        <taxon>Bacilli</taxon>
        <taxon>Bacillales</taxon>
        <taxon>Bacillaceae</taxon>
        <taxon>Caldalkalibacillus</taxon>
    </lineage>
</organism>
<keyword evidence="7" id="KW-0812">Transmembrane</keyword>
<evidence type="ECO:0000259" key="10">
    <source>
        <dbReference type="Pfam" id="PF10502"/>
    </source>
</evidence>
<dbReference type="PANTHER" id="PTHR43390">
    <property type="entry name" value="SIGNAL PEPTIDASE I"/>
    <property type="match status" value="1"/>
</dbReference>
<comment type="catalytic activity">
    <reaction evidence="1 7">
        <text>Cleavage of hydrophobic, N-terminal signal or leader sequences from secreted and periplasmic proteins.</text>
        <dbReference type="EC" id="3.4.21.89"/>
    </reaction>
</comment>
<feature type="compositionally biased region" description="Low complexity" evidence="9">
    <location>
        <begin position="24"/>
        <end position="42"/>
    </location>
</feature>
<comment type="subcellular location">
    <subcellularLocation>
        <location evidence="2">Cell membrane</location>
        <topology evidence="2">Single-pass type II membrane protein</topology>
    </subcellularLocation>
    <subcellularLocation>
        <location evidence="8">Membrane</location>
        <topology evidence="8">Single-pass type II membrane protein</topology>
    </subcellularLocation>
</comment>
<dbReference type="InterPro" id="IPR019533">
    <property type="entry name" value="Peptidase_S26"/>
</dbReference>
<evidence type="ECO:0000256" key="2">
    <source>
        <dbReference type="ARBA" id="ARBA00004401"/>
    </source>
</evidence>
<feature type="transmembrane region" description="Helical" evidence="7">
    <location>
        <begin position="106"/>
        <end position="130"/>
    </location>
</feature>
<reference evidence="11 12" key="1">
    <citation type="submission" date="2023-07" db="EMBL/GenBank/DDBJ databases">
        <title>Genomic Encyclopedia of Type Strains, Phase IV (KMG-IV): sequencing the most valuable type-strain genomes for metagenomic binning, comparative biology and taxonomic classification.</title>
        <authorList>
            <person name="Goeker M."/>
        </authorList>
    </citation>
    <scope>NUCLEOTIDE SEQUENCE [LARGE SCALE GENOMIC DNA]</scope>
    <source>
        <strain evidence="11 12">DSM 12751</strain>
    </source>
</reference>
<dbReference type="Gene3D" id="2.10.109.10">
    <property type="entry name" value="Umud Fragment, subunit A"/>
    <property type="match status" value="1"/>
</dbReference>
<dbReference type="InterPro" id="IPR019756">
    <property type="entry name" value="Pept_S26A_signal_pept_1_Ser-AS"/>
</dbReference>
<dbReference type="InterPro" id="IPR019758">
    <property type="entry name" value="Pept_S26A_signal_pept_1_CS"/>
</dbReference>
<protein>
    <recommendedName>
        <fullName evidence="4 7">Signal peptidase I</fullName>
        <ecNumber evidence="4 7">3.4.21.89</ecNumber>
    </recommendedName>
</protein>
<feature type="compositionally biased region" description="Acidic residues" evidence="9">
    <location>
        <begin position="69"/>
        <end position="91"/>
    </location>
</feature>
<dbReference type="EC" id="3.4.21.89" evidence="4 7"/>
<comment type="caution">
    <text evidence="11">The sequence shown here is derived from an EMBL/GenBank/DDBJ whole genome shotgun (WGS) entry which is preliminary data.</text>
</comment>
<gene>
    <name evidence="11" type="ORF">J2S11_003286</name>
</gene>
<dbReference type="PRINTS" id="PR00727">
    <property type="entry name" value="LEADERPTASE"/>
</dbReference>
<comment type="similarity">
    <text evidence="3 8">Belongs to the peptidase S26 family.</text>
</comment>
<evidence type="ECO:0000256" key="6">
    <source>
        <dbReference type="ARBA" id="ARBA00022801"/>
    </source>
</evidence>
<keyword evidence="7" id="KW-0472">Membrane</keyword>
<name>A0ABT9W283_9BACI</name>
<dbReference type="SUPFAM" id="SSF51306">
    <property type="entry name" value="LexA/Signal peptidase"/>
    <property type="match status" value="1"/>
</dbReference>
<dbReference type="EMBL" id="JAUSTY010000015">
    <property type="protein sequence ID" value="MDQ0167361.1"/>
    <property type="molecule type" value="Genomic_DNA"/>
</dbReference>
<feature type="compositionally biased region" description="Polar residues" evidence="9">
    <location>
        <begin position="53"/>
        <end position="68"/>
    </location>
</feature>
<dbReference type="PROSITE" id="PS00760">
    <property type="entry name" value="SPASE_I_2"/>
    <property type="match status" value="1"/>
</dbReference>
<sequence>MDRSQRHEEDSHSDLHKDSEQKLENQSTSSENNSSELEANQQDQDKAIERVNSMEQDTPLGQASLEQEISSEQETSDGEESREDEWPEETEGNTATKKEKNETWEWVKALGIAIIIAVVIRMFLFAPIVVDGTSMVPTLQHNERLIVNKAIYYLQEPKRGDILVFHAELNKDWIKRVIGEPGDIVEVRNDELYINGERMNEPYLDESKALASGALTNDFYEEVPEGHIFVMGDNRQNSRDSRSIGSISIDTVVGRADIVFWPFSDFQFVKRAYWDDSADVQ</sequence>
<feature type="compositionally biased region" description="Basic and acidic residues" evidence="9">
    <location>
        <begin position="1"/>
        <end position="23"/>
    </location>
</feature>
<accession>A0ABT9W283</accession>
<evidence type="ECO:0000256" key="4">
    <source>
        <dbReference type="ARBA" id="ARBA00013208"/>
    </source>
</evidence>
<evidence type="ECO:0000256" key="1">
    <source>
        <dbReference type="ARBA" id="ARBA00000677"/>
    </source>
</evidence>
<dbReference type="InterPro" id="IPR019757">
    <property type="entry name" value="Pept_S26A_signal_pept_1_Lys-AS"/>
</dbReference>
<evidence type="ECO:0000256" key="9">
    <source>
        <dbReference type="SAM" id="MobiDB-lite"/>
    </source>
</evidence>
<evidence type="ECO:0000313" key="11">
    <source>
        <dbReference type="EMBL" id="MDQ0167361.1"/>
    </source>
</evidence>
<dbReference type="CDD" id="cd06530">
    <property type="entry name" value="S26_SPase_I"/>
    <property type="match status" value="1"/>
</dbReference>
<dbReference type="PROSITE" id="PS00501">
    <property type="entry name" value="SPASE_I_1"/>
    <property type="match status" value="1"/>
</dbReference>
<dbReference type="NCBIfam" id="TIGR02227">
    <property type="entry name" value="sigpep_I_bact"/>
    <property type="match status" value="1"/>
</dbReference>